<dbReference type="Proteomes" id="UP000225833">
    <property type="component" value="Unassembled WGS sequence"/>
</dbReference>
<dbReference type="GO" id="GO:0008168">
    <property type="term" value="F:methyltransferase activity"/>
    <property type="evidence" value="ECO:0007669"/>
    <property type="project" value="UniProtKB-KW"/>
</dbReference>
<name>A0A2D0IW56_XENBU</name>
<evidence type="ECO:0000313" key="2">
    <source>
        <dbReference type="Proteomes" id="UP000225833"/>
    </source>
</evidence>
<accession>A0A2D0IW56</accession>
<keyword evidence="1" id="KW-0489">Methyltransferase</keyword>
<reference evidence="1 2" key="1">
    <citation type="journal article" date="2017" name="Nat. Microbiol.">
        <title>Natural product diversity associated with the nematode symbionts Photorhabdus and Xenorhabdus.</title>
        <authorList>
            <person name="Tobias N.J."/>
            <person name="Wolff H."/>
            <person name="Djahanschiri B."/>
            <person name="Grundmann F."/>
            <person name="Kronenwerth M."/>
            <person name="Shi Y.M."/>
            <person name="Simonyi S."/>
            <person name="Grun P."/>
            <person name="Shapiro-Ilan D."/>
            <person name="Pidot S.J."/>
            <person name="Stinear T.P."/>
            <person name="Ebersberger I."/>
            <person name="Bode H.B."/>
        </authorList>
    </citation>
    <scope>NUCLEOTIDE SEQUENCE [LARGE SCALE GENOMIC DNA]</scope>
    <source>
        <strain evidence="1 2">DSM 16342</strain>
    </source>
</reference>
<organism evidence="1 2">
    <name type="scientific">Xenorhabdus budapestensis</name>
    <dbReference type="NCBI Taxonomy" id="290110"/>
    <lineage>
        <taxon>Bacteria</taxon>
        <taxon>Pseudomonadati</taxon>
        <taxon>Pseudomonadota</taxon>
        <taxon>Gammaproteobacteria</taxon>
        <taxon>Enterobacterales</taxon>
        <taxon>Morganellaceae</taxon>
        <taxon>Xenorhabdus</taxon>
    </lineage>
</organism>
<dbReference type="GO" id="GO:0032259">
    <property type="term" value="P:methylation"/>
    <property type="evidence" value="ECO:0007669"/>
    <property type="project" value="UniProtKB-KW"/>
</dbReference>
<evidence type="ECO:0000313" key="1">
    <source>
        <dbReference type="EMBL" id="PHM26135.1"/>
    </source>
</evidence>
<dbReference type="AlphaFoldDB" id="A0A2D0IW56"/>
<gene>
    <name evidence="1" type="ORF">Xbud_02781</name>
</gene>
<comment type="caution">
    <text evidence="1">The sequence shown here is derived from an EMBL/GenBank/DDBJ whole genome shotgun (WGS) entry which is preliminary data.</text>
</comment>
<keyword evidence="1" id="KW-0808">Transferase</keyword>
<dbReference type="EMBL" id="NIBS01000016">
    <property type="protein sequence ID" value="PHM26135.1"/>
    <property type="molecule type" value="Genomic_DNA"/>
</dbReference>
<proteinExistence type="predicted"/>
<protein>
    <submittedName>
        <fullName evidence="1">SAM-dependent methyltransferase</fullName>
    </submittedName>
</protein>
<sequence>MLIAVRADGRLNYILNQLNPSPNREGTEDNMTQHKEKFDGLAKGYDRYRPRYPQALFREICHWLPKDRTLSYVYPANILSEH</sequence>